<dbReference type="PRINTS" id="PR01047">
    <property type="entry name" value="TRNASYNTHTHR"/>
</dbReference>
<dbReference type="InterPro" id="IPR047246">
    <property type="entry name" value="ThrRS_anticodon"/>
</dbReference>
<dbReference type="SUPFAM" id="SSF55186">
    <property type="entry name" value="ThrRS/AlaRS common domain"/>
    <property type="match status" value="1"/>
</dbReference>
<dbReference type="GO" id="GO:0006435">
    <property type="term" value="P:threonyl-tRNA aminoacylation"/>
    <property type="evidence" value="ECO:0007669"/>
    <property type="project" value="UniProtKB-UniRule"/>
</dbReference>
<evidence type="ECO:0000256" key="4">
    <source>
        <dbReference type="ARBA" id="ARBA00022598"/>
    </source>
</evidence>
<evidence type="ECO:0000256" key="5">
    <source>
        <dbReference type="ARBA" id="ARBA00022723"/>
    </source>
</evidence>
<comment type="similarity">
    <text evidence="1 13">Belongs to the class-II aminoacyl-tRNA synthetase family.</text>
</comment>
<dbReference type="PROSITE" id="PS50862">
    <property type="entry name" value="AA_TRNA_LIGASE_II"/>
    <property type="match status" value="1"/>
</dbReference>
<dbReference type="InterPro" id="IPR002314">
    <property type="entry name" value="aa-tRNA-synt_IIb"/>
</dbReference>
<comment type="caution">
    <text evidence="13">Lacks conserved residue(s) required for the propagation of feature annotation.</text>
</comment>
<dbReference type="AlphaFoldDB" id="A0A1F5NW80"/>
<dbReference type="FunFam" id="3.30.930.10:FF:000002">
    <property type="entry name" value="Threonine--tRNA ligase"/>
    <property type="match status" value="1"/>
</dbReference>
<feature type="domain" description="Aminoacyl-transfer RNA synthetases class-II family profile" evidence="14">
    <location>
        <begin position="184"/>
        <end position="482"/>
    </location>
</feature>
<dbReference type="SMART" id="SM00863">
    <property type="entry name" value="tRNA_SAD"/>
    <property type="match status" value="1"/>
</dbReference>
<dbReference type="Pfam" id="PF00587">
    <property type="entry name" value="tRNA-synt_2b"/>
    <property type="match status" value="1"/>
</dbReference>
<gene>
    <name evidence="13" type="primary">thrS</name>
    <name evidence="15" type="ORF">A2720_01955</name>
</gene>
<keyword evidence="7 13" id="KW-0862">Zinc</keyword>
<dbReference type="InterPro" id="IPR012947">
    <property type="entry name" value="tRNA_SAD"/>
</dbReference>
<feature type="binding site" evidence="13">
    <location>
        <position position="277"/>
    </location>
    <ligand>
        <name>Zn(2+)</name>
        <dbReference type="ChEBI" id="CHEBI:29105"/>
        <note>catalytic</note>
    </ligand>
</feature>
<comment type="subcellular location">
    <subcellularLocation>
        <location evidence="13">Cytoplasm</location>
    </subcellularLocation>
</comment>
<keyword evidence="9 13" id="KW-0694">RNA-binding</keyword>
<dbReference type="InterPro" id="IPR006195">
    <property type="entry name" value="aa-tRNA-synth_II"/>
</dbReference>
<dbReference type="NCBIfam" id="TIGR00418">
    <property type="entry name" value="thrS"/>
    <property type="match status" value="1"/>
</dbReference>
<keyword evidence="3 13" id="KW-0820">tRNA-binding</keyword>
<dbReference type="SUPFAM" id="SSF52954">
    <property type="entry name" value="Class II aaRS ABD-related"/>
    <property type="match status" value="1"/>
</dbReference>
<name>A0A1F5NW80_9BACT</name>
<dbReference type="InterPro" id="IPR002320">
    <property type="entry name" value="Thr-tRNA-ligase_IIa"/>
</dbReference>
<dbReference type="FunFam" id="3.40.50.800:FF:000001">
    <property type="entry name" value="Threonine--tRNA ligase"/>
    <property type="match status" value="1"/>
</dbReference>
<dbReference type="GO" id="GO:0005737">
    <property type="term" value="C:cytoplasm"/>
    <property type="evidence" value="ECO:0007669"/>
    <property type="project" value="UniProtKB-SubCell"/>
</dbReference>
<comment type="cofactor">
    <cofactor evidence="13">
        <name>Zn(2+)</name>
        <dbReference type="ChEBI" id="CHEBI:29105"/>
    </cofactor>
    <text evidence="13">Binds 1 zinc ion per subunit.</text>
</comment>
<evidence type="ECO:0000256" key="7">
    <source>
        <dbReference type="ARBA" id="ARBA00022833"/>
    </source>
</evidence>
<dbReference type="HAMAP" id="MF_00184">
    <property type="entry name" value="Thr_tRNA_synth"/>
    <property type="match status" value="1"/>
</dbReference>
<evidence type="ECO:0000256" key="1">
    <source>
        <dbReference type="ARBA" id="ARBA00008226"/>
    </source>
</evidence>
<evidence type="ECO:0000256" key="9">
    <source>
        <dbReference type="ARBA" id="ARBA00022884"/>
    </source>
</evidence>
<dbReference type="Gene3D" id="3.30.980.10">
    <property type="entry name" value="Threonyl-trna Synthetase, Chain A, domain 2"/>
    <property type="match status" value="1"/>
</dbReference>
<evidence type="ECO:0000256" key="10">
    <source>
        <dbReference type="ARBA" id="ARBA00022917"/>
    </source>
</evidence>
<dbReference type="InterPro" id="IPR036621">
    <property type="entry name" value="Anticodon-bd_dom_sf"/>
</dbReference>
<dbReference type="Gene3D" id="3.30.930.10">
    <property type="entry name" value="Bira Bifunctional Protein, Domain 2"/>
    <property type="match status" value="1"/>
</dbReference>
<evidence type="ECO:0000256" key="11">
    <source>
        <dbReference type="ARBA" id="ARBA00023146"/>
    </source>
</evidence>
<evidence type="ECO:0000256" key="3">
    <source>
        <dbReference type="ARBA" id="ARBA00022555"/>
    </source>
</evidence>
<dbReference type="GO" id="GO:0004829">
    <property type="term" value="F:threonine-tRNA ligase activity"/>
    <property type="evidence" value="ECO:0007669"/>
    <property type="project" value="UniProtKB-UniRule"/>
</dbReference>
<evidence type="ECO:0000256" key="13">
    <source>
        <dbReference type="HAMAP-Rule" id="MF_00184"/>
    </source>
</evidence>
<dbReference type="InterPro" id="IPR045864">
    <property type="entry name" value="aa-tRNA-synth_II/BPL/LPL"/>
</dbReference>
<dbReference type="FunFam" id="3.30.980.10:FF:000005">
    <property type="entry name" value="Threonyl-tRNA synthetase, mitochondrial"/>
    <property type="match status" value="1"/>
</dbReference>
<evidence type="ECO:0000256" key="6">
    <source>
        <dbReference type="ARBA" id="ARBA00022741"/>
    </source>
</evidence>
<keyword evidence="6 13" id="KW-0547">Nucleotide-binding</keyword>
<dbReference type="GO" id="GO:0046872">
    <property type="term" value="F:metal ion binding"/>
    <property type="evidence" value="ECO:0007669"/>
    <property type="project" value="UniProtKB-KW"/>
</dbReference>
<comment type="subunit">
    <text evidence="13">Homodimer.</text>
</comment>
<dbReference type="EMBL" id="MFEL01000001">
    <property type="protein sequence ID" value="OGE81939.1"/>
    <property type="molecule type" value="Genomic_DNA"/>
</dbReference>
<dbReference type="SUPFAM" id="SSF55681">
    <property type="entry name" value="Class II aaRS and biotin synthetases"/>
    <property type="match status" value="1"/>
</dbReference>
<keyword evidence="8 13" id="KW-0067">ATP-binding</keyword>
<dbReference type="EC" id="6.1.1.3" evidence="13"/>
<dbReference type="InterPro" id="IPR004154">
    <property type="entry name" value="Anticodon-bd"/>
</dbReference>
<evidence type="ECO:0000256" key="2">
    <source>
        <dbReference type="ARBA" id="ARBA00022490"/>
    </source>
</evidence>
<dbReference type="Pfam" id="PF07973">
    <property type="entry name" value="tRNA_SAD"/>
    <property type="match status" value="1"/>
</dbReference>
<organism evidence="15 16">
    <name type="scientific">Candidatus Doudnabacteria bacterium RIFCSPHIGHO2_01_FULL_46_24</name>
    <dbReference type="NCBI Taxonomy" id="1817825"/>
    <lineage>
        <taxon>Bacteria</taxon>
        <taxon>Candidatus Doudnaibacteriota</taxon>
    </lineage>
</organism>
<dbReference type="Pfam" id="PF03129">
    <property type="entry name" value="HGTP_anticodon"/>
    <property type="match status" value="1"/>
</dbReference>
<comment type="catalytic activity">
    <reaction evidence="12 13">
        <text>tRNA(Thr) + L-threonine + ATP = L-threonyl-tRNA(Thr) + AMP + diphosphate + H(+)</text>
        <dbReference type="Rhea" id="RHEA:24624"/>
        <dbReference type="Rhea" id="RHEA-COMP:9670"/>
        <dbReference type="Rhea" id="RHEA-COMP:9704"/>
        <dbReference type="ChEBI" id="CHEBI:15378"/>
        <dbReference type="ChEBI" id="CHEBI:30616"/>
        <dbReference type="ChEBI" id="CHEBI:33019"/>
        <dbReference type="ChEBI" id="CHEBI:57926"/>
        <dbReference type="ChEBI" id="CHEBI:78442"/>
        <dbReference type="ChEBI" id="CHEBI:78534"/>
        <dbReference type="ChEBI" id="CHEBI:456215"/>
        <dbReference type="EC" id="6.1.1.3"/>
    </reaction>
</comment>
<dbReference type="InterPro" id="IPR033728">
    <property type="entry name" value="ThrRS_core"/>
</dbReference>
<dbReference type="InterPro" id="IPR018163">
    <property type="entry name" value="Thr/Ala-tRNA-synth_IIc_edit"/>
</dbReference>
<dbReference type="CDD" id="cd00860">
    <property type="entry name" value="ThrRS_anticodon"/>
    <property type="match status" value="1"/>
</dbReference>
<keyword evidence="4 13" id="KW-0436">Ligase</keyword>
<keyword evidence="2 13" id="KW-0963">Cytoplasm</keyword>
<dbReference type="Gene3D" id="3.30.54.20">
    <property type="match status" value="1"/>
</dbReference>
<dbReference type="STRING" id="1817825.A2720_01955"/>
<feature type="binding site" evidence="13">
    <location>
        <position position="328"/>
    </location>
    <ligand>
        <name>Zn(2+)</name>
        <dbReference type="ChEBI" id="CHEBI:29105"/>
        <note>catalytic</note>
    </ligand>
</feature>
<comment type="caution">
    <text evidence="15">The sequence shown here is derived from an EMBL/GenBank/DDBJ whole genome shotgun (WGS) entry which is preliminary data.</text>
</comment>
<dbReference type="GO" id="GO:0005524">
    <property type="term" value="F:ATP binding"/>
    <property type="evidence" value="ECO:0007669"/>
    <property type="project" value="UniProtKB-UniRule"/>
</dbReference>
<sequence length="585" mass="68163">MTKQSQEYLDNLRHSCAHLLAAAVMQLWPNAKRAIGPSIENGFYFDFDFGKDKISEKDFGRIEKKMREIAPTWDGFKRHELPKEAAKKEYPGNPYKHELIDEFASKGEKLSFYKSGNYWDLCRGGHIDNPKKELQHFKLLSVAGAYWRGSEKNPMLTRIYATCWPSQKELDDYLKMREEAEKRDHRILGEKLGIFTFAEEVGMGLPLWLPKGTIIREELEAWAKETEKQWGYQRVATPHITKEELYKISGHLPYYAEDMYSPIDIEGAKYYLKPMNCPHHHMIYKSKIHSYRELPLRLTEYGQLYRFEQSGALHGLMRVRGFCQNDAHIYLAEKDVPGEFARVMEMHKYYYDRLGIKNFKIKLGLRDPKNLRKKYHGDDAMWKRAEKLTREGLEKSKVKFEEDIGSAAHYGPKGDVIIESVIGKEYAIGTVQVDLYMPSRFGLYFVNERGEHEQSAIIHRAPLGSHERMVGFLIEHFAGAFPVWLSPVQVAVLPISDKQVKYAQKVVDELVKNNIRVDFYNRPESIGKKIREAEIQKIPYMLIIGEKEQRAKSIAVRARNNKNLGVMKLDRFVDRVLKEIKTKKI</sequence>
<dbReference type="PANTHER" id="PTHR11451:SF44">
    <property type="entry name" value="THREONINE--TRNA LIGASE, CHLOROPLASTIC_MITOCHONDRIAL 2"/>
    <property type="match status" value="1"/>
</dbReference>
<keyword evidence="10 13" id="KW-0648">Protein biosynthesis</keyword>
<evidence type="ECO:0000313" key="15">
    <source>
        <dbReference type="EMBL" id="OGE81939.1"/>
    </source>
</evidence>
<dbReference type="Proteomes" id="UP000178892">
    <property type="component" value="Unassembled WGS sequence"/>
</dbReference>
<dbReference type="Gene3D" id="3.40.50.800">
    <property type="entry name" value="Anticodon-binding domain"/>
    <property type="match status" value="1"/>
</dbReference>
<reference evidence="15 16" key="1">
    <citation type="journal article" date="2016" name="Nat. Commun.">
        <title>Thousands of microbial genomes shed light on interconnected biogeochemical processes in an aquifer system.</title>
        <authorList>
            <person name="Anantharaman K."/>
            <person name="Brown C.T."/>
            <person name="Hug L.A."/>
            <person name="Sharon I."/>
            <person name="Castelle C.J."/>
            <person name="Probst A.J."/>
            <person name="Thomas B.C."/>
            <person name="Singh A."/>
            <person name="Wilkins M.J."/>
            <person name="Karaoz U."/>
            <person name="Brodie E.L."/>
            <person name="Williams K.H."/>
            <person name="Hubbard S.S."/>
            <person name="Banfield J.F."/>
        </authorList>
    </citation>
    <scope>NUCLEOTIDE SEQUENCE [LARGE SCALE GENOMIC DNA]</scope>
</reference>
<dbReference type="GO" id="GO:0000049">
    <property type="term" value="F:tRNA binding"/>
    <property type="evidence" value="ECO:0007669"/>
    <property type="project" value="UniProtKB-KW"/>
</dbReference>
<evidence type="ECO:0000256" key="8">
    <source>
        <dbReference type="ARBA" id="ARBA00022840"/>
    </source>
</evidence>
<evidence type="ECO:0000256" key="12">
    <source>
        <dbReference type="ARBA" id="ARBA00049515"/>
    </source>
</evidence>
<keyword evidence="5 13" id="KW-0479">Metal-binding</keyword>
<dbReference type="PANTHER" id="PTHR11451">
    <property type="entry name" value="THREONINE-TRNA LIGASE"/>
    <property type="match status" value="1"/>
</dbReference>
<keyword evidence="11 13" id="KW-0030">Aminoacyl-tRNA synthetase</keyword>
<evidence type="ECO:0000313" key="16">
    <source>
        <dbReference type="Proteomes" id="UP000178892"/>
    </source>
</evidence>
<evidence type="ECO:0000259" key="14">
    <source>
        <dbReference type="PROSITE" id="PS50862"/>
    </source>
</evidence>
<protein>
    <recommendedName>
        <fullName evidence="13">Threonine--tRNA ligase</fullName>
        <ecNumber evidence="13">6.1.1.3</ecNumber>
    </recommendedName>
    <alternativeName>
        <fullName evidence="13">Threonyl-tRNA synthetase</fullName>
        <shortName evidence="13">ThrRS</shortName>
    </alternativeName>
</protein>
<proteinExistence type="inferred from homology"/>
<accession>A0A1F5NW80</accession>
<dbReference type="CDD" id="cd00771">
    <property type="entry name" value="ThrRS_core"/>
    <property type="match status" value="1"/>
</dbReference>
<feature type="binding site" evidence="13">
    <location>
        <position position="459"/>
    </location>
    <ligand>
        <name>Zn(2+)</name>
        <dbReference type="ChEBI" id="CHEBI:29105"/>
        <note>catalytic</note>
    </ligand>
</feature>